<dbReference type="InterPro" id="IPR009875">
    <property type="entry name" value="PilZ_domain"/>
</dbReference>
<keyword evidence="1 2" id="KW-0807">Transducer</keyword>
<sequence length="547" mass="58870">MGFVLDSLEDDLQVAAKSINAAAEKVQDRLVSQMDTLESIRGNSQALADQSEVANENAAGLASSIQELSASSSEIGSQVGVSNQLAQEARDVADQVNQGVMELKHAIDDIANVVSLISDIAKQTNLLALNATIEAARAGEAGRGFSVVASEVKALSVETQSATEQIVANIDRLNQSAEMSLGSVNQIIEVIGKIRPSFAAVEDAVQTQVDTTNLIGEQAQRTAEFVQDVVSTAKTITTAAETAEEGGRLARETGAEMSAASGALRSRFTMMIRQTEIGDRRQHDRLPVKLGGSVTCGSATARFETHDISEGGTLFKSEIDRQLRPGSTGQIELSGIGRVDIRVVAVTEHGCHACFVNPDQSFREALTRKIAAIHASHAEEVERVQSGAARIAAAIEDLIARRQLSMDDLFDTNYTPIPGTNPMQVSTRALAQLEKVLPTIQEDILGKCKGMAFCASVDRNGYLPVHNLIYSKPQKPDDPTWNAANCRNKRIFDDRAGLSAARNTRPFLIQSYARDMGGGNIVWMKEIDAPIIVQGRHWGGFRTAYKL</sequence>
<dbReference type="RefSeq" id="WP_248156762.1">
    <property type="nucleotide sequence ID" value="NZ_JALNMJ010000014.1"/>
</dbReference>
<dbReference type="PANTHER" id="PTHR32089:SF112">
    <property type="entry name" value="LYSOZYME-LIKE PROTEIN-RELATED"/>
    <property type="match status" value="1"/>
</dbReference>
<dbReference type="InterPro" id="IPR004089">
    <property type="entry name" value="MCPsignal_dom"/>
</dbReference>
<keyword evidence="5" id="KW-1185">Reference proteome</keyword>
<dbReference type="EMBL" id="JALNMJ010000014">
    <property type="protein sequence ID" value="MCK7614280.1"/>
    <property type="molecule type" value="Genomic_DNA"/>
</dbReference>
<evidence type="ECO:0000313" key="5">
    <source>
        <dbReference type="Proteomes" id="UP001431221"/>
    </source>
</evidence>
<proteinExistence type="predicted"/>
<comment type="caution">
    <text evidence="4">The sequence shown here is derived from an EMBL/GenBank/DDBJ whole genome shotgun (WGS) entry which is preliminary data.</text>
</comment>
<dbReference type="SUPFAM" id="SSF141371">
    <property type="entry name" value="PilZ domain-like"/>
    <property type="match status" value="1"/>
</dbReference>
<accession>A0ABT0GYG4</accession>
<dbReference type="PROSITE" id="PS50111">
    <property type="entry name" value="CHEMOTAXIS_TRANSDUC_2"/>
    <property type="match status" value="1"/>
</dbReference>
<name>A0ABT0GYG4_9HYPH</name>
<dbReference type="Pfam" id="PF00015">
    <property type="entry name" value="MCPsignal"/>
    <property type="match status" value="1"/>
</dbReference>
<evidence type="ECO:0000259" key="3">
    <source>
        <dbReference type="PROSITE" id="PS50111"/>
    </source>
</evidence>
<evidence type="ECO:0000256" key="2">
    <source>
        <dbReference type="PROSITE-ProRule" id="PRU00284"/>
    </source>
</evidence>
<reference evidence="4" key="1">
    <citation type="submission" date="2022-04" db="EMBL/GenBank/DDBJ databases">
        <title>Roseibium sp. CAU 1639 isolated from mud.</title>
        <authorList>
            <person name="Kim W."/>
        </authorList>
    </citation>
    <scope>NUCLEOTIDE SEQUENCE</scope>
    <source>
        <strain evidence="4">CAU 1639</strain>
    </source>
</reference>
<evidence type="ECO:0000256" key="1">
    <source>
        <dbReference type="ARBA" id="ARBA00023224"/>
    </source>
</evidence>
<dbReference type="SUPFAM" id="SSF58104">
    <property type="entry name" value="Methyl-accepting chemotaxis protein (MCP) signaling domain"/>
    <property type="match status" value="1"/>
</dbReference>
<dbReference type="Gene3D" id="2.40.10.220">
    <property type="entry name" value="predicted glycosyltransferase like domains"/>
    <property type="match status" value="1"/>
</dbReference>
<evidence type="ECO:0000313" key="4">
    <source>
        <dbReference type="EMBL" id="MCK7614280.1"/>
    </source>
</evidence>
<organism evidence="4 5">
    <name type="scientific">Roseibium sediminicola</name>
    <dbReference type="NCBI Taxonomy" id="2933272"/>
    <lineage>
        <taxon>Bacteria</taxon>
        <taxon>Pseudomonadati</taxon>
        <taxon>Pseudomonadota</taxon>
        <taxon>Alphaproteobacteria</taxon>
        <taxon>Hyphomicrobiales</taxon>
        <taxon>Stappiaceae</taxon>
        <taxon>Roseibium</taxon>
    </lineage>
</organism>
<dbReference type="PANTHER" id="PTHR32089">
    <property type="entry name" value="METHYL-ACCEPTING CHEMOTAXIS PROTEIN MCPB"/>
    <property type="match status" value="1"/>
</dbReference>
<gene>
    <name evidence="4" type="ORF">M0H32_19080</name>
</gene>
<dbReference type="SMART" id="SM00283">
    <property type="entry name" value="MA"/>
    <property type="match status" value="1"/>
</dbReference>
<dbReference type="Gene3D" id="1.10.287.950">
    <property type="entry name" value="Methyl-accepting chemotaxis protein"/>
    <property type="match status" value="1"/>
</dbReference>
<dbReference type="Pfam" id="PF07238">
    <property type="entry name" value="PilZ"/>
    <property type="match status" value="1"/>
</dbReference>
<feature type="domain" description="Methyl-accepting transducer" evidence="3">
    <location>
        <begin position="8"/>
        <end position="244"/>
    </location>
</feature>
<protein>
    <submittedName>
        <fullName evidence="4">Methyl-accepting chemotaxis protein</fullName>
    </submittedName>
</protein>
<dbReference type="Proteomes" id="UP001431221">
    <property type="component" value="Unassembled WGS sequence"/>
</dbReference>